<accession>A0A285NGE8</accession>
<comment type="catalytic activity">
    <reaction evidence="6">
        <text>precorrin-2 + NAD(+) = sirohydrochlorin + NADH + 2 H(+)</text>
        <dbReference type="Rhea" id="RHEA:15613"/>
        <dbReference type="ChEBI" id="CHEBI:15378"/>
        <dbReference type="ChEBI" id="CHEBI:57540"/>
        <dbReference type="ChEBI" id="CHEBI:57945"/>
        <dbReference type="ChEBI" id="CHEBI:58351"/>
        <dbReference type="ChEBI" id="CHEBI:58827"/>
        <dbReference type="EC" id="1.3.1.76"/>
    </reaction>
</comment>
<keyword evidence="3" id="KW-0560">Oxidoreductase</keyword>
<dbReference type="UniPathway" id="UPA00262">
    <property type="reaction ID" value="UER00222"/>
</dbReference>
<dbReference type="InterPro" id="IPR028161">
    <property type="entry name" value="Met8-like"/>
</dbReference>
<evidence type="ECO:0000256" key="6">
    <source>
        <dbReference type="ARBA" id="ARBA00047561"/>
    </source>
</evidence>
<organism evidence="7 8">
    <name type="scientific">Persephonella hydrogeniphila</name>
    <dbReference type="NCBI Taxonomy" id="198703"/>
    <lineage>
        <taxon>Bacteria</taxon>
        <taxon>Pseudomonadati</taxon>
        <taxon>Aquificota</taxon>
        <taxon>Aquificia</taxon>
        <taxon>Aquificales</taxon>
        <taxon>Hydrogenothermaceae</taxon>
        <taxon>Persephonella</taxon>
    </lineage>
</organism>
<dbReference type="GO" id="GO:0043115">
    <property type="term" value="F:precorrin-2 dehydrogenase activity"/>
    <property type="evidence" value="ECO:0007669"/>
    <property type="project" value="UniProtKB-EC"/>
</dbReference>
<dbReference type="EC" id="1.3.1.76" evidence="2"/>
<comment type="pathway">
    <text evidence="1">Porphyrin-containing compound metabolism; siroheme biosynthesis; sirohydrochlorin from precorrin-2: step 1/1.</text>
</comment>
<evidence type="ECO:0000256" key="1">
    <source>
        <dbReference type="ARBA" id="ARBA00005010"/>
    </source>
</evidence>
<dbReference type="RefSeq" id="WP_097000518.1">
    <property type="nucleotide sequence ID" value="NZ_OBEI01000005.1"/>
</dbReference>
<keyword evidence="5" id="KW-0627">Porphyrin biosynthesis</keyword>
<dbReference type="Gene3D" id="3.30.160.110">
    <property type="entry name" value="Siroheme synthase, domain 2"/>
    <property type="match status" value="1"/>
</dbReference>
<keyword evidence="8" id="KW-1185">Reference proteome</keyword>
<dbReference type="InterPro" id="IPR036291">
    <property type="entry name" value="NAD(P)-bd_dom_sf"/>
</dbReference>
<dbReference type="Pfam" id="PF13241">
    <property type="entry name" value="NAD_binding_7"/>
    <property type="match status" value="1"/>
</dbReference>
<dbReference type="OrthoDB" id="9773765at2"/>
<reference evidence="8" key="1">
    <citation type="submission" date="2017-09" db="EMBL/GenBank/DDBJ databases">
        <authorList>
            <person name="Varghese N."/>
            <person name="Submissions S."/>
        </authorList>
    </citation>
    <scope>NUCLEOTIDE SEQUENCE [LARGE SCALE GENOMIC DNA]</scope>
    <source>
        <strain evidence="8">DSM 15103</strain>
    </source>
</reference>
<gene>
    <name evidence="7" type="ORF">SAMN06265182_1350</name>
</gene>
<dbReference type="EMBL" id="OBEI01000005">
    <property type="protein sequence ID" value="SNZ08582.1"/>
    <property type="molecule type" value="Genomic_DNA"/>
</dbReference>
<dbReference type="AlphaFoldDB" id="A0A285NGE8"/>
<dbReference type="NCBIfam" id="TIGR01470">
    <property type="entry name" value="cysG_Nterm"/>
    <property type="match status" value="1"/>
</dbReference>
<evidence type="ECO:0000256" key="3">
    <source>
        <dbReference type="ARBA" id="ARBA00023002"/>
    </source>
</evidence>
<keyword evidence="4" id="KW-0520">NAD</keyword>
<evidence type="ECO:0000256" key="4">
    <source>
        <dbReference type="ARBA" id="ARBA00023027"/>
    </source>
</evidence>
<dbReference type="PANTHER" id="PTHR35330:SF1">
    <property type="entry name" value="SIROHEME BIOSYNTHESIS PROTEIN MET8"/>
    <property type="match status" value="1"/>
</dbReference>
<dbReference type="Gene3D" id="3.40.50.720">
    <property type="entry name" value="NAD(P)-binding Rossmann-like Domain"/>
    <property type="match status" value="1"/>
</dbReference>
<dbReference type="GO" id="GO:0019354">
    <property type="term" value="P:siroheme biosynthetic process"/>
    <property type="evidence" value="ECO:0007669"/>
    <property type="project" value="UniProtKB-UniPathway"/>
</dbReference>
<name>A0A285NGE8_9AQUI</name>
<dbReference type="PANTHER" id="PTHR35330">
    <property type="entry name" value="SIROHEME BIOSYNTHESIS PROTEIN MET8"/>
    <property type="match status" value="1"/>
</dbReference>
<protein>
    <recommendedName>
        <fullName evidence="2">precorrin-2 dehydrogenase</fullName>
        <ecNumber evidence="2">1.3.1.76</ecNumber>
    </recommendedName>
</protein>
<evidence type="ECO:0000256" key="5">
    <source>
        <dbReference type="ARBA" id="ARBA00023244"/>
    </source>
</evidence>
<evidence type="ECO:0000256" key="2">
    <source>
        <dbReference type="ARBA" id="ARBA00012400"/>
    </source>
</evidence>
<evidence type="ECO:0000313" key="7">
    <source>
        <dbReference type="EMBL" id="SNZ08582.1"/>
    </source>
</evidence>
<dbReference type="Proteomes" id="UP000219036">
    <property type="component" value="Unassembled WGS sequence"/>
</dbReference>
<evidence type="ECO:0000313" key="8">
    <source>
        <dbReference type="Proteomes" id="UP000219036"/>
    </source>
</evidence>
<dbReference type="SUPFAM" id="SSF75615">
    <property type="entry name" value="Siroheme synthase middle domains-like"/>
    <property type="match status" value="1"/>
</dbReference>
<dbReference type="InterPro" id="IPR006367">
    <property type="entry name" value="Sirohaem_synthase_N"/>
</dbReference>
<dbReference type="SUPFAM" id="SSF51735">
    <property type="entry name" value="NAD(P)-binding Rossmann-fold domains"/>
    <property type="match status" value="1"/>
</dbReference>
<sequence length="184" mass="21246">MALFPMFIDIKNKKVLIVGGGMVALRKIEKLIPFDPDLKVISIDFHPETYKIIKENSIPYEKRAFSFSDLDNVDIVIVAVDDIDLQREIFEKTRDKNILVNSVDSPDYCDFIFPAYVKRGEIVIGITTSGNLPGLSAKLRKHIEKTLPENLEEIFEQIKRVREKLPKGEERQKKILQLIDKLFE</sequence>
<dbReference type="GO" id="GO:0004325">
    <property type="term" value="F:ferrochelatase activity"/>
    <property type="evidence" value="ECO:0007669"/>
    <property type="project" value="InterPro"/>
</dbReference>
<proteinExistence type="predicted"/>